<dbReference type="Pfam" id="PF00999">
    <property type="entry name" value="Na_H_Exchanger"/>
    <property type="match status" value="1"/>
</dbReference>
<keyword evidence="5 9" id="KW-0812">Transmembrane</keyword>
<dbReference type="RefSeq" id="WP_079589879.1">
    <property type="nucleotide sequence ID" value="NZ_FUYN01000004.1"/>
</dbReference>
<dbReference type="GO" id="GO:1902600">
    <property type="term" value="P:proton transmembrane transport"/>
    <property type="evidence" value="ECO:0007669"/>
    <property type="project" value="InterPro"/>
</dbReference>
<feature type="transmembrane region" description="Helical" evidence="9">
    <location>
        <begin position="347"/>
        <end position="368"/>
    </location>
</feature>
<dbReference type="InterPro" id="IPR038770">
    <property type="entry name" value="Na+/solute_symporter_sf"/>
</dbReference>
<evidence type="ECO:0000256" key="6">
    <source>
        <dbReference type="ARBA" id="ARBA00022989"/>
    </source>
</evidence>
<sequence>MQTQAMIMTSEILVMFVILVITAMLFARISEVIKVPDVVLYLLAGIIIGPSVLNLVSIDHYPLGNQLILTFGSAFILYEGGREVKLRVLNDIKTSVSLLSTLGVVISAAVVGFAAIYIFKIPMIYGLLLGAVVASTDPATLVPVFKKIKIKERVKQTVISESAFNDAVGAILVVAILAVINSGTFSLTANLKTLGVMIFGGIAVGVAVGVLFSILISDTKYGYFHDFAPILSLVTVATSFVLAEELGGSGYMATFVTGLICGNKKVFKLWVPETDFVSQMHFRETVALLMRMSIFVLLGTHVDFVSLAKYWQQSLVFVLLLMLVARPISVLICTLPDRKVKWSSKELMFIMWVRETGVIPAALSSIIVAMKMPYSDIISSAVFMTILVTLLIQASTTKMFADKLGLLEPNEDFEREKKLKPLLG</sequence>
<feature type="transmembrane region" description="Helical" evidence="9">
    <location>
        <begin position="314"/>
        <end position="335"/>
    </location>
</feature>
<dbReference type="Gene3D" id="1.20.1530.20">
    <property type="match status" value="1"/>
</dbReference>
<name>A0A1T5C820_9FIRM</name>
<evidence type="ECO:0000313" key="12">
    <source>
        <dbReference type="Proteomes" id="UP000243406"/>
    </source>
</evidence>
<evidence type="ECO:0000256" key="1">
    <source>
        <dbReference type="ARBA" id="ARBA00004651"/>
    </source>
</evidence>
<keyword evidence="8 9" id="KW-0472">Membrane</keyword>
<keyword evidence="7" id="KW-0406">Ion transport</keyword>
<dbReference type="PANTHER" id="PTHR32507">
    <property type="entry name" value="NA(+)/H(+) ANTIPORTER 1"/>
    <property type="match status" value="1"/>
</dbReference>
<keyword evidence="2" id="KW-0813">Transport</keyword>
<dbReference type="Proteomes" id="UP000243406">
    <property type="component" value="Unassembled WGS sequence"/>
</dbReference>
<evidence type="ECO:0000256" key="4">
    <source>
        <dbReference type="ARBA" id="ARBA00022475"/>
    </source>
</evidence>
<comment type="subcellular location">
    <subcellularLocation>
        <location evidence="1">Cell membrane</location>
        <topology evidence="1">Multi-pass membrane protein</topology>
    </subcellularLocation>
</comment>
<evidence type="ECO:0000313" key="11">
    <source>
        <dbReference type="EMBL" id="SKB55598.1"/>
    </source>
</evidence>
<evidence type="ECO:0000256" key="3">
    <source>
        <dbReference type="ARBA" id="ARBA00022449"/>
    </source>
</evidence>
<gene>
    <name evidence="11" type="ORF">SAMN02745120_2087</name>
</gene>
<evidence type="ECO:0000256" key="8">
    <source>
        <dbReference type="ARBA" id="ARBA00023136"/>
    </source>
</evidence>
<keyword evidence="12" id="KW-1185">Reference proteome</keyword>
<feature type="transmembrane region" description="Helical" evidence="9">
    <location>
        <begin position="288"/>
        <end position="308"/>
    </location>
</feature>
<dbReference type="InterPro" id="IPR006153">
    <property type="entry name" value="Cation/H_exchanger_TM"/>
</dbReference>
<evidence type="ECO:0000256" key="2">
    <source>
        <dbReference type="ARBA" id="ARBA00022448"/>
    </source>
</evidence>
<keyword evidence="3" id="KW-0050">Antiport</keyword>
<dbReference type="GO" id="GO:0015297">
    <property type="term" value="F:antiporter activity"/>
    <property type="evidence" value="ECO:0007669"/>
    <property type="project" value="UniProtKB-KW"/>
</dbReference>
<reference evidence="12" key="1">
    <citation type="submission" date="2017-02" db="EMBL/GenBank/DDBJ databases">
        <authorList>
            <person name="Varghese N."/>
            <person name="Submissions S."/>
        </authorList>
    </citation>
    <scope>NUCLEOTIDE SEQUENCE [LARGE SCALE GENOMIC DNA]</scope>
    <source>
        <strain evidence="12">ATCC 35199</strain>
    </source>
</reference>
<feature type="transmembrane region" description="Helical" evidence="9">
    <location>
        <begin position="374"/>
        <end position="394"/>
    </location>
</feature>
<feature type="transmembrane region" description="Helical" evidence="9">
    <location>
        <begin position="223"/>
        <end position="243"/>
    </location>
</feature>
<feature type="transmembrane region" description="Helical" evidence="9">
    <location>
        <begin position="98"/>
        <end position="118"/>
    </location>
</feature>
<evidence type="ECO:0000256" key="5">
    <source>
        <dbReference type="ARBA" id="ARBA00022692"/>
    </source>
</evidence>
<evidence type="ECO:0000256" key="9">
    <source>
        <dbReference type="SAM" id="Phobius"/>
    </source>
</evidence>
<dbReference type="AlphaFoldDB" id="A0A1T5C820"/>
<feature type="domain" description="Cation/H+ exchanger transmembrane" evidence="10">
    <location>
        <begin position="23"/>
        <end position="401"/>
    </location>
</feature>
<organism evidence="11 12">
    <name type="scientific">Acetoanaerobium noterae</name>
    <dbReference type="NCBI Taxonomy" id="745369"/>
    <lineage>
        <taxon>Bacteria</taxon>
        <taxon>Bacillati</taxon>
        <taxon>Bacillota</taxon>
        <taxon>Clostridia</taxon>
        <taxon>Peptostreptococcales</taxon>
        <taxon>Filifactoraceae</taxon>
        <taxon>Acetoanaerobium</taxon>
    </lineage>
</organism>
<feature type="transmembrane region" description="Helical" evidence="9">
    <location>
        <begin position="38"/>
        <end position="56"/>
    </location>
</feature>
<dbReference type="EMBL" id="FUYN01000004">
    <property type="protein sequence ID" value="SKB55598.1"/>
    <property type="molecule type" value="Genomic_DNA"/>
</dbReference>
<proteinExistence type="predicted"/>
<feature type="transmembrane region" description="Helical" evidence="9">
    <location>
        <begin position="124"/>
        <end position="145"/>
    </location>
</feature>
<keyword evidence="4" id="KW-1003">Cell membrane</keyword>
<dbReference type="OrthoDB" id="1757035at2"/>
<feature type="transmembrane region" description="Helical" evidence="9">
    <location>
        <begin position="166"/>
        <end position="188"/>
    </location>
</feature>
<keyword evidence="6 9" id="KW-1133">Transmembrane helix</keyword>
<dbReference type="GO" id="GO:0005886">
    <property type="term" value="C:plasma membrane"/>
    <property type="evidence" value="ECO:0007669"/>
    <property type="project" value="UniProtKB-SubCell"/>
</dbReference>
<feature type="transmembrane region" description="Helical" evidence="9">
    <location>
        <begin position="6"/>
        <end position="26"/>
    </location>
</feature>
<protein>
    <submittedName>
        <fullName evidence="11">Sodium/hydrogen exchanger family protein</fullName>
    </submittedName>
</protein>
<dbReference type="PANTHER" id="PTHR32507:SF0">
    <property type="entry name" value="NA(+)_H(+) ANTIPORTER 2-RELATED"/>
    <property type="match status" value="1"/>
</dbReference>
<evidence type="ECO:0000256" key="7">
    <source>
        <dbReference type="ARBA" id="ARBA00023065"/>
    </source>
</evidence>
<feature type="transmembrane region" description="Helical" evidence="9">
    <location>
        <begin position="194"/>
        <end position="216"/>
    </location>
</feature>
<accession>A0A1T5C820</accession>
<evidence type="ECO:0000259" key="10">
    <source>
        <dbReference type="Pfam" id="PF00999"/>
    </source>
</evidence>